<dbReference type="InterPro" id="IPR029063">
    <property type="entry name" value="SAM-dependent_MTases_sf"/>
</dbReference>
<feature type="domain" description="Methyltransferase type 11" evidence="1">
    <location>
        <begin position="70"/>
        <end position="110"/>
    </location>
</feature>
<dbReference type="Gene3D" id="3.40.50.150">
    <property type="entry name" value="Vaccinia Virus protein VP39"/>
    <property type="match status" value="1"/>
</dbReference>
<dbReference type="GO" id="GO:0008757">
    <property type="term" value="F:S-adenosylmethionine-dependent methyltransferase activity"/>
    <property type="evidence" value="ECO:0007669"/>
    <property type="project" value="InterPro"/>
</dbReference>
<dbReference type="Proteomes" id="UP000632195">
    <property type="component" value="Unassembled WGS sequence"/>
</dbReference>
<dbReference type="SUPFAM" id="SSF53335">
    <property type="entry name" value="S-adenosyl-L-methionine-dependent methyltransferases"/>
    <property type="match status" value="1"/>
</dbReference>
<proteinExistence type="predicted"/>
<keyword evidence="3" id="KW-1185">Reference proteome</keyword>
<organism evidence="2 3">
    <name type="scientific">Thermogymnomonas acidicola</name>
    <dbReference type="NCBI Taxonomy" id="399579"/>
    <lineage>
        <taxon>Archaea</taxon>
        <taxon>Methanobacteriati</taxon>
        <taxon>Thermoplasmatota</taxon>
        <taxon>Thermoplasmata</taxon>
        <taxon>Thermoplasmatales</taxon>
        <taxon>Thermogymnomonas</taxon>
    </lineage>
</organism>
<reference evidence="2" key="2">
    <citation type="submission" date="2022-09" db="EMBL/GenBank/DDBJ databases">
        <authorList>
            <person name="Sun Q."/>
            <person name="Ohkuma M."/>
        </authorList>
    </citation>
    <scope>NUCLEOTIDE SEQUENCE</scope>
    <source>
        <strain evidence="2">JCM 13583</strain>
    </source>
</reference>
<comment type="caution">
    <text evidence="2">The sequence shown here is derived from an EMBL/GenBank/DDBJ whole genome shotgun (WGS) entry which is preliminary data.</text>
</comment>
<protein>
    <recommendedName>
        <fullName evidence="1">Methyltransferase type 11 domain-containing protein</fullName>
    </recommendedName>
</protein>
<accession>A0AA37BS12</accession>
<sequence length="170" mass="19756">MHTTVLEWIVLNIDETDVRGKSVLEVGSRNINGTARKIIERMKPKSYLGFDYMPGEGVDEVWDARYLSEKFGENSFDVVLSTEMLEYVDDWRKVITEMKRVLRPDGILIITTRSPGFPYHGFPYDFWRYTLEDFKIIFSDFIILVLSQDDPQSPGVMMKAKNRSISRCAI</sequence>
<reference evidence="2" key="1">
    <citation type="journal article" date="2014" name="Int. J. Syst. Evol. Microbiol.">
        <title>Complete genome sequence of Corynebacterium casei LMG S-19264T (=DSM 44701T), isolated from a smear-ripened cheese.</title>
        <authorList>
            <consortium name="US DOE Joint Genome Institute (JGI-PGF)"/>
            <person name="Walter F."/>
            <person name="Albersmeier A."/>
            <person name="Kalinowski J."/>
            <person name="Ruckert C."/>
        </authorList>
    </citation>
    <scope>NUCLEOTIDE SEQUENCE</scope>
    <source>
        <strain evidence="2">JCM 13583</strain>
    </source>
</reference>
<dbReference type="Pfam" id="PF08241">
    <property type="entry name" value="Methyltransf_11"/>
    <property type="match status" value="1"/>
</dbReference>
<evidence type="ECO:0000313" key="2">
    <source>
        <dbReference type="EMBL" id="GGM76748.1"/>
    </source>
</evidence>
<dbReference type="InterPro" id="IPR013216">
    <property type="entry name" value="Methyltransf_11"/>
</dbReference>
<dbReference type="AlphaFoldDB" id="A0AA37BS12"/>
<gene>
    <name evidence="2" type="ORF">GCM10007108_13550</name>
</gene>
<evidence type="ECO:0000313" key="3">
    <source>
        <dbReference type="Proteomes" id="UP000632195"/>
    </source>
</evidence>
<dbReference type="RefSeq" id="WP_229657547.1">
    <property type="nucleotide sequence ID" value="NZ_BMNY01000002.1"/>
</dbReference>
<name>A0AA37BS12_9ARCH</name>
<dbReference type="EMBL" id="BMNY01000002">
    <property type="protein sequence ID" value="GGM76748.1"/>
    <property type="molecule type" value="Genomic_DNA"/>
</dbReference>
<dbReference type="CDD" id="cd02440">
    <property type="entry name" value="AdoMet_MTases"/>
    <property type="match status" value="1"/>
</dbReference>
<evidence type="ECO:0000259" key="1">
    <source>
        <dbReference type="Pfam" id="PF08241"/>
    </source>
</evidence>